<sequence>MWEFTSGIPPFNDRAHDIQLASSICKGERSEIIENIPQCYIDLMKKCWNKNPSKRPSASEILDTIEKWIILPSNMKIKDINDEELKSNIMKFINAPIGHRNLITKTHPQACYTSQILGFTSEKLNEILEEYLKSKIFEAKQKEEDAEKKLIILENVAEIYYQSSQNELKEMYLAYQNIKLELHTVKPLYNDMSGHI</sequence>
<feature type="domain" description="Protein kinase" evidence="1">
    <location>
        <begin position="1"/>
        <end position="69"/>
    </location>
</feature>
<organism evidence="2 3">
    <name type="scientific">Rhizophagus irregularis (strain DAOM 197198w)</name>
    <name type="common">Glomus intraradices</name>
    <dbReference type="NCBI Taxonomy" id="1432141"/>
    <lineage>
        <taxon>Eukaryota</taxon>
        <taxon>Fungi</taxon>
        <taxon>Fungi incertae sedis</taxon>
        <taxon>Mucoromycota</taxon>
        <taxon>Glomeromycotina</taxon>
        <taxon>Glomeromycetes</taxon>
        <taxon>Glomerales</taxon>
        <taxon>Glomeraceae</taxon>
        <taxon>Rhizophagus</taxon>
    </lineage>
</organism>
<evidence type="ECO:0000259" key="1">
    <source>
        <dbReference type="PROSITE" id="PS50011"/>
    </source>
</evidence>
<protein>
    <recommendedName>
        <fullName evidence="1">Protein kinase domain-containing protein</fullName>
    </recommendedName>
</protein>
<dbReference type="SUPFAM" id="SSF56112">
    <property type="entry name" value="Protein kinase-like (PK-like)"/>
    <property type="match status" value="1"/>
</dbReference>
<dbReference type="GO" id="GO:0005524">
    <property type="term" value="F:ATP binding"/>
    <property type="evidence" value="ECO:0007669"/>
    <property type="project" value="InterPro"/>
</dbReference>
<comment type="caution">
    <text evidence="2">The sequence shown here is derived from an EMBL/GenBank/DDBJ whole genome shotgun (WGS) entry which is preliminary data.</text>
</comment>
<dbReference type="EMBL" id="JEMT01012043">
    <property type="protein sequence ID" value="EXX76588.1"/>
    <property type="molecule type" value="Genomic_DNA"/>
</dbReference>
<dbReference type="Proteomes" id="UP000022910">
    <property type="component" value="Unassembled WGS sequence"/>
</dbReference>
<accession>A0A015NBL9</accession>
<proteinExistence type="predicted"/>
<name>A0A015NBL9_RHIIW</name>
<dbReference type="InterPro" id="IPR001245">
    <property type="entry name" value="Ser-Thr/Tyr_kinase_cat_dom"/>
</dbReference>
<keyword evidence="3" id="KW-1185">Reference proteome</keyword>
<dbReference type="Pfam" id="PF07714">
    <property type="entry name" value="PK_Tyr_Ser-Thr"/>
    <property type="match status" value="1"/>
</dbReference>
<evidence type="ECO:0000313" key="2">
    <source>
        <dbReference type="EMBL" id="EXX76588.1"/>
    </source>
</evidence>
<dbReference type="InterPro" id="IPR011009">
    <property type="entry name" value="Kinase-like_dom_sf"/>
</dbReference>
<dbReference type="PROSITE" id="PS50011">
    <property type="entry name" value="PROTEIN_KINASE_DOM"/>
    <property type="match status" value="1"/>
</dbReference>
<dbReference type="HOGENOM" id="CLU_1390910_0_0_1"/>
<evidence type="ECO:0000313" key="3">
    <source>
        <dbReference type="Proteomes" id="UP000022910"/>
    </source>
</evidence>
<gene>
    <name evidence="2" type="ORF">RirG_031790</name>
</gene>
<dbReference type="InterPro" id="IPR000719">
    <property type="entry name" value="Prot_kinase_dom"/>
</dbReference>
<dbReference type="AlphaFoldDB" id="A0A015NBL9"/>
<reference evidence="2 3" key="1">
    <citation type="submission" date="2014-02" db="EMBL/GenBank/DDBJ databases">
        <title>Single nucleus genome sequencing reveals high similarity among nuclei of an endomycorrhizal fungus.</title>
        <authorList>
            <person name="Lin K."/>
            <person name="Geurts R."/>
            <person name="Zhang Z."/>
            <person name="Limpens E."/>
            <person name="Saunders D.G."/>
            <person name="Mu D."/>
            <person name="Pang E."/>
            <person name="Cao H."/>
            <person name="Cha H."/>
            <person name="Lin T."/>
            <person name="Zhou Q."/>
            <person name="Shang Y."/>
            <person name="Li Y."/>
            <person name="Ivanov S."/>
            <person name="Sharma T."/>
            <person name="Velzen R.V."/>
            <person name="Ruijter N.D."/>
            <person name="Aanen D.K."/>
            <person name="Win J."/>
            <person name="Kamoun S."/>
            <person name="Bisseling T."/>
            <person name="Huang S."/>
        </authorList>
    </citation>
    <scope>NUCLEOTIDE SEQUENCE [LARGE SCALE GENOMIC DNA]</scope>
    <source>
        <strain evidence="3">DAOM197198w</strain>
    </source>
</reference>
<dbReference type="GO" id="GO:0004672">
    <property type="term" value="F:protein kinase activity"/>
    <property type="evidence" value="ECO:0007669"/>
    <property type="project" value="InterPro"/>
</dbReference>
<dbReference type="Gene3D" id="1.10.510.10">
    <property type="entry name" value="Transferase(Phosphotransferase) domain 1"/>
    <property type="match status" value="1"/>
</dbReference>